<dbReference type="RefSeq" id="WP_130841373.1">
    <property type="nucleotide sequence ID" value="NZ_SIJL01000005.1"/>
</dbReference>
<protein>
    <submittedName>
        <fullName evidence="3">MGMT family protein</fullName>
    </submittedName>
</protein>
<feature type="domain" description="Methylated-DNA-[protein]-cysteine S-methyltransferase DNA binding" evidence="2">
    <location>
        <begin position="72"/>
        <end position="146"/>
    </location>
</feature>
<dbReference type="Gene3D" id="1.10.10.10">
    <property type="entry name" value="Winged helix-like DNA-binding domain superfamily/Winged helix DNA-binding domain"/>
    <property type="match status" value="1"/>
</dbReference>
<dbReference type="Proteomes" id="UP000292858">
    <property type="component" value="Unassembled WGS sequence"/>
</dbReference>
<keyword evidence="4" id="KW-1185">Reference proteome</keyword>
<dbReference type="EMBL" id="SIJL01000005">
    <property type="protein sequence ID" value="TBH20867.1"/>
    <property type="molecule type" value="Genomic_DNA"/>
</dbReference>
<dbReference type="NCBIfam" id="TIGR00589">
    <property type="entry name" value="ogt"/>
    <property type="match status" value="1"/>
</dbReference>
<gene>
    <name evidence="3" type="ORF">ETP66_05505</name>
</gene>
<proteinExistence type="predicted"/>
<dbReference type="GO" id="GO:0006281">
    <property type="term" value="P:DNA repair"/>
    <property type="evidence" value="ECO:0007669"/>
    <property type="project" value="InterPro"/>
</dbReference>
<evidence type="ECO:0000259" key="2">
    <source>
        <dbReference type="Pfam" id="PF01035"/>
    </source>
</evidence>
<dbReference type="InterPro" id="IPR036388">
    <property type="entry name" value="WH-like_DNA-bd_sf"/>
</dbReference>
<evidence type="ECO:0000256" key="1">
    <source>
        <dbReference type="ARBA" id="ARBA00022763"/>
    </source>
</evidence>
<sequence>MLIPTPLTPLWLEVSPRGVRSLEPALFPRGKEATGDLALWVRERLAAYFAGRKPDFLDIPLDYTGLSPARIALYERVRRIPFGRVASYGALARELALSPRAVGAGMRACPFFLLVPAHRVIHADGRLGGFAGREGLKAWLLRFEGALP</sequence>
<dbReference type="PANTHER" id="PTHR10815">
    <property type="entry name" value="METHYLATED-DNA--PROTEIN-CYSTEINE METHYLTRANSFERASE"/>
    <property type="match status" value="1"/>
</dbReference>
<comment type="caution">
    <text evidence="3">The sequence shown here is derived from an EMBL/GenBank/DDBJ whole genome shotgun (WGS) entry which is preliminary data.</text>
</comment>
<dbReference type="GO" id="GO:0003824">
    <property type="term" value="F:catalytic activity"/>
    <property type="evidence" value="ECO:0007669"/>
    <property type="project" value="InterPro"/>
</dbReference>
<dbReference type="AlphaFoldDB" id="A0A4Q9B7S0"/>
<dbReference type="SUPFAM" id="SSF46767">
    <property type="entry name" value="Methylated DNA-protein cysteine methyltransferase, C-terminal domain"/>
    <property type="match status" value="1"/>
</dbReference>
<keyword evidence="1" id="KW-0227">DNA damage</keyword>
<evidence type="ECO:0000313" key="3">
    <source>
        <dbReference type="EMBL" id="TBH20867.1"/>
    </source>
</evidence>
<dbReference type="Pfam" id="PF01035">
    <property type="entry name" value="DNA_binding_1"/>
    <property type="match status" value="1"/>
</dbReference>
<dbReference type="OrthoDB" id="9789813at2"/>
<evidence type="ECO:0000313" key="4">
    <source>
        <dbReference type="Proteomes" id="UP000292858"/>
    </source>
</evidence>
<dbReference type="PANTHER" id="PTHR10815:SF13">
    <property type="entry name" value="METHYLATED-DNA--PROTEIN-CYSTEINE METHYLTRANSFERASE"/>
    <property type="match status" value="1"/>
</dbReference>
<dbReference type="InterPro" id="IPR036217">
    <property type="entry name" value="MethylDNA_cys_MeTrfase_DNAb"/>
</dbReference>
<reference evidence="3 4" key="1">
    <citation type="submission" date="2019-02" db="EMBL/GenBank/DDBJ databases">
        <title>Thermus sp. a novel from hot spring.</title>
        <authorList>
            <person name="Zhao Z."/>
        </authorList>
    </citation>
    <scope>NUCLEOTIDE SEQUENCE [LARGE SCALE GENOMIC DNA]</scope>
    <source>
        <strain evidence="3 4">CFH 72773T</strain>
    </source>
</reference>
<organism evidence="3 4">
    <name type="scientific">Thermus thermamylovorans</name>
    <dbReference type="NCBI Taxonomy" id="2509362"/>
    <lineage>
        <taxon>Bacteria</taxon>
        <taxon>Thermotogati</taxon>
        <taxon>Deinococcota</taxon>
        <taxon>Deinococci</taxon>
        <taxon>Thermales</taxon>
        <taxon>Thermaceae</taxon>
        <taxon>Thermus</taxon>
    </lineage>
</organism>
<name>A0A4Q9B7S0_9DEIN</name>
<accession>A0A4Q9B7S0</accession>
<dbReference type="InterPro" id="IPR014048">
    <property type="entry name" value="MethylDNA_cys_MeTrfase_DNA-bd"/>
</dbReference>
<dbReference type="CDD" id="cd06445">
    <property type="entry name" value="ATase"/>
    <property type="match status" value="1"/>
</dbReference>